<evidence type="ECO:0000256" key="14">
    <source>
        <dbReference type="PIRSR" id="PIRSR001558-2"/>
    </source>
</evidence>
<dbReference type="InterPro" id="IPR014042">
    <property type="entry name" value="Glutathione_synthase_a-hlx"/>
</dbReference>
<keyword evidence="6 12" id="KW-0317">Glutathione biosynthesis</keyword>
<evidence type="ECO:0000313" key="16">
    <source>
        <dbReference type="Proteomes" id="UP000050640"/>
    </source>
</evidence>
<proteinExistence type="inferred from homology"/>
<dbReference type="FunFam" id="3.30.1490.50:FF:000002">
    <property type="entry name" value="Glutathione synthetase"/>
    <property type="match status" value="1"/>
</dbReference>
<dbReference type="GO" id="GO:0005829">
    <property type="term" value="C:cytosol"/>
    <property type="evidence" value="ECO:0007669"/>
    <property type="project" value="TreeGrafter"/>
</dbReference>
<evidence type="ECO:0000256" key="7">
    <source>
        <dbReference type="ARBA" id="ARBA00022723"/>
    </source>
</evidence>
<dbReference type="NCBIfam" id="TIGR01986">
    <property type="entry name" value="glut_syn_euk"/>
    <property type="match status" value="1"/>
</dbReference>
<dbReference type="InterPro" id="IPR016185">
    <property type="entry name" value="PreATP-grasp_dom_sf"/>
</dbReference>
<dbReference type="AlphaFoldDB" id="A0A0R3RXZ5"/>
<name>A0A0R3RXZ5_9BILA</name>
<keyword evidence="10 12" id="KW-0460">Magnesium</keyword>
<keyword evidence="8 12" id="KW-0547">Nucleotide-binding</keyword>
<protein>
    <recommendedName>
        <fullName evidence="4 12">Glutathione synthetase</fullName>
        <shortName evidence="12">GSH-S</shortName>
        <ecNumber evidence="3 12">6.3.2.3</ecNumber>
    </recommendedName>
</protein>
<dbReference type="GO" id="GO:0043295">
    <property type="term" value="F:glutathione binding"/>
    <property type="evidence" value="ECO:0007669"/>
    <property type="project" value="UniProtKB-UniRule"/>
</dbReference>
<dbReference type="GO" id="GO:0004363">
    <property type="term" value="F:glutathione synthase activity"/>
    <property type="evidence" value="ECO:0007669"/>
    <property type="project" value="UniProtKB-UniRule"/>
</dbReference>
<organism evidence="16 17">
    <name type="scientific">Elaeophora elaphi</name>
    <dbReference type="NCBI Taxonomy" id="1147741"/>
    <lineage>
        <taxon>Eukaryota</taxon>
        <taxon>Metazoa</taxon>
        <taxon>Ecdysozoa</taxon>
        <taxon>Nematoda</taxon>
        <taxon>Chromadorea</taxon>
        <taxon>Rhabditida</taxon>
        <taxon>Spirurina</taxon>
        <taxon>Spiruromorpha</taxon>
        <taxon>Filarioidea</taxon>
        <taxon>Onchocercidae</taxon>
        <taxon>Elaeophora</taxon>
    </lineage>
</organism>
<evidence type="ECO:0000256" key="10">
    <source>
        <dbReference type="ARBA" id="ARBA00022842"/>
    </source>
</evidence>
<evidence type="ECO:0000313" key="17">
    <source>
        <dbReference type="WBParaSite" id="EEL_0000712701-mRNA-1"/>
    </source>
</evidence>
<feature type="binding site" evidence="13">
    <location>
        <begin position="396"/>
        <end position="405"/>
    </location>
    <ligand>
        <name>ATP</name>
        <dbReference type="ChEBI" id="CHEBI:30616"/>
    </ligand>
</feature>
<dbReference type="WBParaSite" id="EEL_0000712701-mRNA-1">
    <property type="protein sequence ID" value="EEL_0000712701-mRNA-1"/>
    <property type="gene ID" value="EEL_0000712701"/>
</dbReference>
<feature type="domain" description="Glutathione synthase substrate-binding" evidence="15">
    <location>
        <begin position="230"/>
        <end position="334"/>
    </location>
</feature>
<evidence type="ECO:0000256" key="5">
    <source>
        <dbReference type="ARBA" id="ARBA00022598"/>
    </source>
</evidence>
<dbReference type="Pfam" id="PF03199">
    <property type="entry name" value="GSH_synthase"/>
    <property type="match status" value="1"/>
</dbReference>
<keyword evidence="7 12" id="KW-0479">Metal-binding</keyword>
<dbReference type="SUPFAM" id="SSF56059">
    <property type="entry name" value="Glutathione synthetase ATP-binding domain-like"/>
    <property type="match status" value="1"/>
</dbReference>
<evidence type="ECO:0000256" key="3">
    <source>
        <dbReference type="ARBA" id="ARBA00012214"/>
    </source>
</evidence>
<accession>A0A0R3RXZ5</accession>
<feature type="binding site" evidence="13">
    <location>
        <position position="337"/>
    </location>
    <ligand>
        <name>ATP</name>
        <dbReference type="ChEBI" id="CHEBI:30616"/>
    </ligand>
</feature>
<comment type="catalytic activity">
    <reaction evidence="11">
        <text>gamma-L-glutamyl-L-cysteine + glycine + ATP = glutathione + ADP + phosphate + H(+)</text>
        <dbReference type="Rhea" id="RHEA:13557"/>
        <dbReference type="ChEBI" id="CHEBI:15378"/>
        <dbReference type="ChEBI" id="CHEBI:30616"/>
        <dbReference type="ChEBI" id="CHEBI:43474"/>
        <dbReference type="ChEBI" id="CHEBI:57305"/>
        <dbReference type="ChEBI" id="CHEBI:57925"/>
        <dbReference type="ChEBI" id="CHEBI:58173"/>
        <dbReference type="ChEBI" id="CHEBI:456216"/>
        <dbReference type="EC" id="6.3.2.3"/>
    </reaction>
    <physiologicalReaction direction="left-to-right" evidence="11">
        <dbReference type="Rhea" id="RHEA:13558"/>
    </physiologicalReaction>
</comment>
<dbReference type="GO" id="GO:0000287">
    <property type="term" value="F:magnesium ion binding"/>
    <property type="evidence" value="ECO:0007669"/>
    <property type="project" value="UniProtKB-UniRule"/>
</dbReference>
<feature type="binding site" evidence="13">
    <location>
        <position position="490"/>
    </location>
    <ligand>
        <name>ATP</name>
        <dbReference type="ChEBI" id="CHEBI:30616"/>
    </ligand>
</feature>
<dbReference type="PIRSF" id="PIRSF001558">
    <property type="entry name" value="GSHase"/>
    <property type="match status" value="1"/>
</dbReference>
<dbReference type="Proteomes" id="UP000050640">
    <property type="component" value="Unplaced"/>
</dbReference>
<dbReference type="InterPro" id="IPR005615">
    <property type="entry name" value="Glutathione_synthase"/>
</dbReference>
<dbReference type="Gene3D" id="3.30.1490.80">
    <property type="match status" value="1"/>
</dbReference>
<dbReference type="GO" id="GO:0005524">
    <property type="term" value="F:ATP binding"/>
    <property type="evidence" value="ECO:0007669"/>
    <property type="project" value="UniProtKB-UniRule"/>
</dbReference>
<dbReference type="EC" id="6.3.2.3" evidence="3 12"/>
<dbReference type="SUPFAM" id="SSF52440">
    <property type="entry name" value="PreATP-grasp domain"/>
    <property type="match status" value="1"/>
</dbReference>
<dbReference type="UniPathway" id="UPA00142">
    <property type="reaction ID" value="UER00210"/>
</dbReference>
<comment type="pathway">
    <text evidence="1 12">Sulfur metabolism; glutathione biosynthesis; glutathione from L-cysteine and L-glutamate: step 2/2.</text>
</comment>
<reference evidence="17" key="1">
    <citation type="submission" date="2017-02" db="UniProtKB">
        <authorList>
            <consortium name="WormBaseParasite"/>
        </authorList>
    </citation>
    <scope>IDENTIFICATION</scope>
</reference>
<evidence type="ECO:0000256" key="8">
    <source>
        <dbReference type="ARBA" id="ARBA00022741"/>
    </source>
</evidence>
<dbReference type="InterPro" id="IPR014049">
    <property type="entry name" value="Glutathione_synthase_N_euk"/>
</dbReference>
<keyword evidence="5 12" id="KW-0436">Ligase</keyword>
<dbReference type="PANTHER" id="PTHR11130">
    <property type="entry name" value="GLUTATHIONE SYNTHETASE"/>
    <property type="match status" value="1"/>
</dbReference>
<keyword evidence="9 12" id="KW-0067">ATP-binding</keyword>
<evidence type="ECO:0000256" key="12">
    <source>
        <dbReference type="PIRNR" id="PIRNR001558"/>
    </source>
</evidence>
<feature type="binding site" evidence="13">
    <location>
        <position position="456"/>
    </location>
    <ligand>
        <name>ATP</name>
        <dbReference type="ChEBI" id="CHEBI:30616"/>
    </ligand>
</feature>
<keyword evidence="16" id="KW-1185">Reference proteome</keyword>
<dbReference type="Gene3D" id="3.30.1490.50">
    <property type="match status" value="1"/>
</dbReference>
<evidence type="ECO:0000259" key="15">
    <source>
        <dbReference type="Pfam" id="PF03199"/>
    </source>
</evidence>
<sequence length="512" mass="58448">MDEMSVRTEGDSVLECYPKLEIIDEKLIRQLVEDTVDWAHANGMVMRTATATDRSDICQTVPCTLFPSPFPYSLFQEAMNIQQVFNVLYFRVSWDFDFLIKSHAEVVKTDDFTRHFVEILNAVRISDFCQRKTLLIQRNDYMCHEDSYGNHLLKQELFVLEMIDLQIEVNNIAASMGSLAERVTCMHRRTLETLQLPNKIIEKTILDNHPTITVAGGICEAWYDYGVPEAIVLFVVEDVNQNQIDQRHVEYRIDELSRRSARCFRITLTDGAKRLKLNENNHHLVLDDKWRVAVVYFRAGYSPSNYPTETEWTARRIIELSDAVKCPWIGLQLANTKKVQQVLSENGVLEKYITDKGMCARIRKTFAGMWGLENDDDKTQNIIQDAVANPEKFVLKPQLEGGGGNYYGKEVAEKLKTMSKDEMAAHIIMERITPMVVKNYVIRPQQEPVLMDVVGELGIYAYLYGSPVIDNIQAENVIKNCVSGHIIRSKSKNVDKGGVAIGAAVIDSPYLF</sequence>
<evidence type="ECO:0000256" key="1">
    <source>
        <dbReference type="ARBA" id="ARBA00004965"/>
    </source>
</evidence>
<dbReference type="Gene3D" id="1.10.1080.10">
    <property type="entry name" value="Glutathione Synthetase, Chain A, domain 3"/>
    <property type="match status" value="1"/>
</dbReference>
<feature type="binding site" evidence="13">
    <location>
        <position position="488"/>
    </location>
    <ligand>
        <name>substrate</name>
    </ligand>
</feature>
<evidence type="ECO:0000256" key="4">
    <source>
        <dbReference type="ARBA" id="ARBA00020821"/>
    </source>
</evidence>
<feature type="binding site" evidence="13">
    <location>
        <begin position="429"/>
        <end position="432"/>
    </location>
    <ligand>
        <name>ATP</name>
        <dbReference type="ChEBI" id="CHEBI:30616"/>
    </ligand>
</feature>
<feature type="binding site" evidence="14">
    <location>
        <position position="400"/>
    </location>
    <ligand>
        <name>Mg(2+)</name>
        <dbReference type="ChEBI" id="CHEBI:18420"/>
    </ligand>
</feature>
<evidence type="ECO:0000256" key="2">
    <source>
        <dbReference type="ARBA" id="ARBA00010385"/>
    </source>
</evidence>
<dbReference type="InterPro" id="IPR004887">
    <property type="entry name" value="GSH_synth_subst-bd"/>
</dbReference>
<evidence type="ECO:0000256" key="6">
    <source>
        <dbReference type="ARBA" id="ARBA00022684"/>
    </source>
</evidence>
<dbReference type="InterPro" id="IPR037013">
    <property type="entry name" value="GSH-S_sub-bd_sf"/>
</dbReference>
<dbReference type="InterPro" id="IPR014709">
    <property type="entry name" value="Glutathione_synthase_C_euk"/>
</dbReference>
<dbReference type="PANTHER" id="PTHR11130:SF0">
    <property type="entry name" value="GLUTATHIONE SYNTHETASE"/>
    <property type="match status" value="1"/>
</dbReference>
<comment type="similarity">
    <text evidence="2 12">Belongs to the eukaryotic GSH synthase family.</text>
</comment>
<evidence type="ECO:0000256" key="13">
    <source>
        <dbReference type="PIRSR" id="PIRSR001558-1"/>
    </source>
</evidence>
<dbReference type="Gene3D" id="3.30.470.20">
    <property type="entry name" value="ATP-grasp fold, B domain"/>
    <property type="match status" value="1"/>
</dbReference>
<dbReference type="Gene3D" id="3.40.50.1760">
    <property type="entry name" value="Glutathione synthase, substrate-binding domain superfamily, eukaryotic"/>
    <property type="match status" value="1"/>
</dbReference>
<comment type="cofactor">
    <cofactor evidence="12 14">
        <name>Mg(2+)</name>
        <dbReference type="ChEBI" id="CHEBI:18420"/>
    </cofactor>
    <text evidence="12 14">Binds 1 Mg(2+) ion per subunit.</text>
</comment>
<evidence type="ECO:0000256" key="11">
    <source>
        <dbReference type="ARBA" id="ARBA00048871"/>
    </source>
</evidence>
<feature type="binding site" evidence="13">
    <location>
        <position position="407"/>
    </location>
    <ligand>
        <name>ATP</name>
        <dbReference type="ChEBI" id="CHEBI:30616"/>
    </ligand>
</feature>
<dbReference type="Pfam" id="PF03917">
    <property type="entry name" value="GSH_synth_ATP"/>
    <property type="match status" value="1"/>
</dbReference>
<dbReference type="STRING" id="1147741.A0A0R3RXZ5"/>
<feature type="binding site" evidence="13">
    <location>
        <position position="246"/>
    </location>
    <ligand>
        <name>substrate</name>
    </ligand>
</feature>
<evidence type="ECO:0000256" key="9">
    <source>
        <dbReference type="ARBA" id="ARBA00022840"/>
    </source>
</evidence>